<dbReference type="Proteomes" id="UP000037510">
    <property type="component" value="Unassembled WGS sequence"/>
</dbReference>
<evidence type="ECO:0000313" key="4">
    <source>
        <dbReference type="EMBL" id="KOB77870.1"/>
    </source>
</evidence>
<feature type="region of interest" description="Disordered" evidence="2">
    <location>
        <begin position="402"/>
        <end position="481"/>
    </location>
</feature>
<dbReference type="PANTHER" id="PTHR45638:SF11">
    <property type="entry name" value="CYCLIC NUCLEOTIDE-GATED CATION CHANNEL SUBUNIT A"/>
    <property type="match status" value="1"/>
</dbReference>
<feature type="compositionally biased region" description="Gly residues" evidence="2">
    <location>
        <begin position="443"/>
        <end position="453"/>
    </location>
</feature>
<keyword evidence="5" id="KW-1185">Reference proteome</keyword>
<accession>A0A0L7LR10</accession>
<evidence type="ECO:0000313" key="5">
    <source>
        <dbReference type="Proteomes" id="UP000037510"/>
    </source>
</evidence>
<dbReference type="AlphaFoldDB" id="A0A0L7LR10"/>
<dbReference type="STRING" id="104452.A0A0L7LR10"/>
<dbReference type="GO" id="GO:0044877">
    <property type="term" value="F:protein-containing complex binding"/>
    <property type="evidence" value="ECO:0007669"/>
    <property type="project" value="TreeGrafter"/>
</dbReference>
<evidence type="ECO:0000256" key="1">
    <source>
        <dbReference type="ARBA" id="ARBA00023286"/>
    </source>
</evidence>
<feature type="domain" description="Cyclic nucleotide-binding" evidence="3">
    <location>
        <begin position="211"/>
        <end position="259"/>
    </location>
</feature>
<dbReference type="InterPro" id="IPR000595">
    <property type="entry name" value="cNMP-bd_dom"/>
</dbReference>
<comment type="caution">
    <text evidence="4">The sequence shown here is derived from an EMBL/GenBank/DDBJ whole genome shotgun (WGS) entry which is preliminary data.</text>
</comment>
<dbReference type="GO" id="GO:0005221">
    <property type="term" value="F:intracellularly cyclic nucleotide-activated monoatomic cation channel activity"/>
    <property type="evidence" value="ECO:0007669"/>
    <property type="project" value="InterPro"/>
</dbReference>
<sequence length="481" mass="53745">MAHEEWHTGNARTAETASTVANGTHLRYKHEAYMRQISLLMTHELFLSGQYIWSQDVVKSGMLCIKRGVKAIMKYDKDDSRLIRTRYRPMKVLKDNLAGVEEEDPTFVDDSHMPTLSSFLFGSSIFTNSGMSDIAPGYNDFLVESMRELFYFLSVNHVSGKIKARVKKFFCVQWYYNNAVSTHELFKDMSANIQQEVLSIEMVESLLLCPLFQQCNRDFLQTVAASTRTIVLPDNEIVQHAADIGRDMYILHKGHCNLLNHLGRVVYTALTSTNCILLHVEYSALVQCWGTFPDISHPIIATKQYKHETNYNNWIDLFLYADIIVMSYVAYYNEKSLLVTHPLLIVSRLLRFNEFVHTPTSGYFDLMNLFILRLQGGSGSNASSNGSGLCADLSSDIGAAISSPPPAGADFEPPAAERAPSRDETSDLPDYSKNSGGSELSPGGVGNSFGGGMFESESRLYPGSTPPSVTSHHDHYSQDGM</sequence>
<dbReference type="PANTHER" id="PTHR45638">
    <property type="entry name" value="CYCLIC NUCLEOTIDE-GATED CATION CHANNEL SUBUNIT A"/>
    <property type="match status" value="1"/>
</dbReference>
<keyword evidence="1" id="KW-0406">Ion transport</keyword>
<dbReference type="PROSITE" id="PS50042">
    <property type="entry name" value="CNMP_BINDING_3"/>
    <property type="match status" value="1"/>
</dbReference>
<protein>
    <submittedName>
        <fullName evidence="4">Putative tetrameric potassium-selective cyclic nucleotide gated channel</fullName>
    </submittedName>
</protein>
<dbReference type="InterPro" id="IPR050866">
    <property type="entry name" value="CNG_cation_channel"/>
</dbReference>
<keyword evidence="1" id="KW-1071">Ligand-gated ion channel</keyword>
<dbReference type="InterPro" id="IPR018490">
    <property type="entry name" value="cNMP-bd_dom_sf"/>
</dbReference>
<evidence type="ECO:0000259" key="3">
    <source>
        <dbReference type="PROSITE" id="PS50042"/>
    </source>
</evidence>
<dbReference type="Gene3D" id="2.60.120.10">
    <property type="entry name" value="Jelly Rolls"/>
    <property type="match status" value="1"/>
</dbReference>
<keyword evidence="1" id="KW-0813">Transport</keyword>
<proteinExistence type="predicted"/>
<feature type="compositionally biased region" description="Basic and acidic residues" evidence="2">
    <location>
        <begin position="471"/>
        <end position="481"/>
    </location>
</feature>
<gene>
    <name evidence="4" type="ORF">OBRU01_03316</name>
</gene>
<dbReference type="InterPro" id="IPR014710">
    <property type="entry name" value="RmlC-like_jellyroll"/>
</dbReference>
<organism evidence="4 5">
    <name type="scientific">Operophtera brumata</name>
    <name type="common">Winter moth</name>
    <name type="synonym">Phalaena brumata</name>
    <dbReference type="NCBI Taxonomy" id="104452"/>
    <lineage>
        <taxon>Eukaryota</taxon>
        <taxon>Metazoa</taxon>
        <taxon>Ecdysozoa</taxon>
        <taxon>Arthropoda</taxon>
        <taxon>Hexapoda</taxon>
        <taxon>Insecta</taxon>
        <taxon>Pterygota</taxon>
        <taxon>Neoptera</taxon>
        <taxon>Endopterygota</taxon>
        <taxon>Lepidoptera</taxon>
        <taxon>Glossata</taxon>
        <taxon>Ditrysia</taxon>
        <taxon>Geometroidea</taxon>
        <taxon>Geometridae</taxon>
        <taxon>Larentiinae</taxon>
        <taxon>Operophtera</taxon>
    </lineage>
</organism>
<reference evidence="4 5" key="1">
    <citation type="journal article" date="2015" name="Genome Biol. Evol.">
        <title>The genome of winter moth (Operophtera brumata) provides a genomic perspective on sexual dimorphism and phenology.</title>
        <authorList>
            <person name="Derks M.F."/>
            <person name="Smit S."/>
            <person name="Salis L."/>
            <person name="Schijlen E."/>
            <person name="Bossers A."/>
            <person name="Mateman C."/>
            <person name="Pijl A.S."/>
            <person name="de Ridder D."/>
            <person name="Groenen M.A."/>
            <person name="Visser M.E."/>
            <person name="Megens H.J."/>
        </authorList>
    </citation>
    <scope>NUCLEOTIDE SEQUENCE [LARGE SCALE GENOMIC DNA]</scope>
    <source>
        <strain evidence="4">WM2013NL</strain>
        <tissue evidence="4">Head and thorax</tissue>
    </source>
</reference>
<keyword evidence="1" id="KW-0407">Ion channel</keyword>
<dbReference type="SUPFAM" id="SSF51206">
    <property type="entry name" value="cAMP-binding domain-like"/>
    <property type="match status" value="1"/>
</dbReference>
<dbReference type="EMBL" id="JTDY01000291">
    <property type="protein sequence ID" value="KOB77870.1"/>
    <property type="molecule type" value="Genomic_DNA"/>
</dbReference>
<evidence type="ECO:0000256" key="2">
    <source>
        <dbReference type="SAM" id="MobiDB-lite"/>
    </source>
</evidence>
<name>A0A0L7LR10_OPEBR</name>